<keyword evidence="6" id="KW-1185">Reference proteome</keyword>
<dbReference type="GO" id="GO:0003714">
    <property type="term" value="F:transcription corepressor activity"/>
    <property type="evidence" value="ECO:0007669"/>
    <property type="project" value="InterPro"/>
</dbReference>
<dbReference type="Pfam" id="PF02671">
    <property type="entry name" value="PAH"/>
    <property type="match status" value="1"/>
</dbReference>
<evidence type="ECO:0000256" key="4">
    <source>
        <dbReference type="PROSITE-ProRule" id="PRU00810"/>
    </source>
</evidence>
<dbReference type="PROSITE" id="PS51477">
    <property type="entry name" value="PAH"/>
    <property type="match status" value="2"/>
</dbReference>
<dbReference type="AlphaFoldDB" id="A0AAV1EFH2"/>
<organism evidence="5 6">
    <name type="scientific">Oldenlandia corymbosa var. corymbosa</name>
    <dbReference type="NCBI Taxonomy" id="529605"/>
    <lineage>
        <taxon>Eukaryota</taxon>
        <taxon>Viridiplantae</taxon>
        <taxon>Streptophyta</taxon>
        <taxon>Embryophyta</taxon>
        <taxon>Tracheophyta</taxon>
        <taxon>Spermatophyta</taxon>
        <taxon>Magnoliopsida</taxon>
        <taxon>eudicotyledons</taxon>
        <taxon>Gunneridae</taxon>
        <taxon>Pentapetalae</taxon>
        <taxon>asterids</taxon>
        <taxon>lamiids</taxon>
        <taxon>Gentianales</taxon>
        <taxon>Rubiaceae</taxon>
        <taxon>Rubioideae</taxon>
        <taxon>Spermacoceae</taxon>
        <taxon>Hedyotis-Oldenlandia complex</taxon>
        <taxon>Oldenlandia</taxon>
    </lineage>
</organism>
<comment type="subcellular location">
    <subcellularLocation>
        <location evidence="1 4">Nucleus</location>
    </subcellularLocation>
</comment>
<dbReference type="SUPFAM" id="SSF47762">
    <property type="entry name" value="PAH2 domain"/>
    <property type="match status" value="2"/>
</dbReference>
<reference evidence="5" key="1">
    <citation type="submission" date="2023-03" db="EMBL/GenBank/DDBJ databases">
        <authorList>
            <person name="Julca I."/>
        </authorList>
    </citation>
    <scope>NUCLEOTIDE SEQUENCE</scope>
</reference>
<evidence type="ECO:0000313" key="6">
    <source>
        <dbReference type="Proteomes" id="UP001161247"/>
    </source>
</evidence>
<evidence type="ECO:0000313" key="5">
    <source>
        <dbReference type="EMBL" id="CAI9118394.1"/>
    </source>
</evidence>
<dbReference type="PANTHER" id="PTHR12346:SF0">
    <property type="entry name" value="SIN3A, ISOFORM G"/>
    <property type="match status" value="1"/>
</dbReference>
<keyword evidence="3 4" id="KW-0539">Nucleus</keyword>
<dbReference type="GO" id="GO:0000122">
    <property type="term" value="P:negative regulation of transcription by RNA polymerase II"/>
    <property type="evidence" value="ECO:0007669"/>
    <property type="project" value="TreeGrafter"/>
</dbReference>
<dbReference type="GO" id="GO:0000118">
    <property type="term" value="C:histone deacetylase complex"/>
    <property type="evidence" value="ECO:0007669"/>
    <property type="project" value="TreeGrafter"/>
</dbReference>
<dbReference type="InterPro" id="IPR003822">
    <property type="entry name" value="PAH"/>
</dbReference>
<proteinExistence type="predicted"/>
<protein>
    <submittedName>
        <fullName evidence="5">OLC1v1019959C1</fullName>
    </submittedName>
</protein>
<dbReference type="GO" id="GO:0000785">
    <property type="term" value="C:chromatin"/>
    <property type="evidence" value="ECO:0007669"/>
    <property type="project" value="TreeGrafter"/>
</dbReference>
<evidence type="ECO:0000256" key="1">
    <source>
        <dbReference type="ARBA" id="ARBA00004123"/>
    </source>
</evidence>
<dbReference type="Proteomes" id="UP001161247">
    <property type="component" value="Chromosome 9"/>
</dbReference>
<dbReference type="InterPro" id="IPR039774">
    <property type="entry name" value="Sin3-like"/>
</dbReference>
<evidence type="ECO:0000256" key="2">
    <source>
        <dbReference type="ARBA" id="ARBA00022491"/>
    </source>
</evidence>
<sequence length="295" mass="34704">MAAVESTKKFPTEEDALEFIAEIKQATNYHPNNQEANNKFNQFACALLDFEKQRISAEALVLKLGTLFQSHENLLRGFKVFCPNSRQPVVTRVSLRIRNHEFEDHQKELGHKFLNEVKERFQDKPRAYTEFLNALVEYRNQTLHIILFCRKIVQLFFRHPDLLHKFVGYFDDCDDKSRREIERHCKFAIDDFLEEIEVTLNNLRTSMAIVEKALRKKKISKMGKYVERKFVGIRELGIKKTFPVNRMEVTKIMKRDPLMALPYVSDRLREKEQEALKARSAAFELLGVIPHGNQM</sequence>
<accession>A0AAV1EFH2</accession>
<dbReference type="EMBL" id="OX459126">
    <property type="protein sequence ID" value="CAI9118394.1"/>
    <property type="molecule type" value="Genomic_DNA"/>
</dbReference>
<dbReference type="PANTHER" id="PTHR12346">
    <property type="entry name" value="SIN3B-RELATED"/>
    <property type="match status" value="1"/>
</dbReference>
<evidence type="ECO:0000256" key="3">
    <source>
        <dbReference type="ARBA" id="ARBA00023242"/>
    </source>
</evidence>
<dbReference type="Gene3D" id="1.20.1160.11">
    <property type="entry name" value="Paired amphipathic helix"/>
    <property type="match status" value="2"/>
</dbReference>
<gene>
    <name evidence="5" type="ORF">OLC1_LOCUS24272</name>
</gene>
<dbReference type="InterPro" id="IPR036600">
    <property type="entry name" value="PAH_sf"/>
</dbReference>
<name>A0AAV1EFH2_OLDCO</name>
<keyword evidence="2" id="KW-0678">Repressor</keyword>